<proteinExistence type="predicted"/>
<dbReference type="EMBL" id="LT906468">
    <property type="protein sequence ID" value="SNV65403.1"/>
    <property type="molecule type" value="Genomic_DNA"/>
</dbReference>
<reference evidence="1 2" key="1">
    <citation type="submission" date="2017-06" db="EMBL/GenBank/DDBJ databases">
        <authorList>
            <consortium name="Pathogen Informatics"/>
        </authorList>
    </citation>
    <scope>NUCLEOTIDE SEQUENCE [LARGE SCALE GENOMIC DNA]</scope>
    <source>
        <strain evidence="1 2">NCTC12149</strain>
    </source>
</reference>
<organism evidence="1 2">
    <name type="scientific">Sphingobacterium mizutaii</name>
    <dbReference type="NCBI Taxonomy" id="1010"/>
    <lineage>
        <taxon>Bacteria</taxon>
        <taxon>Pseudomonadati</taxon>
        <taxon>Bacteroidota</taxon>
        <taxon>Sphingobacteriia</taxon>
        <taxon>Sphingobacteriales</taxon>
        <taxon>Sphingobacteriaceae</taxon>
        <taxon>Sphingobacterium</taxon>
    </lineage>
</organism>
<dbReference type="KEGG" id="smiz:4412673_04018"/>
<gene>
    <name evidence="1" type="ORF">SAMEA4412673_04018</name>
</gene>
<evidence type="ECO:0000313" key="2">
    <source>
        <dbReference type="Proteomes" id="UP000215355"/>
    </source>
</evidence>
<dbReference type="RefSeq" id="WP_261771990.1">
    <property type="nucleotide sequence ID" value="NZ_DAMBSL010000002.1"/>
</dbReference>
<dbReference type="AlphaFoldDB" id="A0AAJ4XFL9"/>
<accession>A0AAJ4XFL9</accession>
<protein>
    <submittedName>
        <fullName evidence="1">Uncharacterized protein</fullName>
    </submittedName>
</protein>
<dbReference type="Proteomes" id="UP000215355">
    <property type="component" value="Chromosome 1"/>
</dbReference>
<name>A0AAJ4XFL9_9SPHI</name>
<evidence type="ECO:0000313" key="1">
    <source>
        <dbReference type="EMBL" id="SNV65403.1"/>
    </source>
</evidence>
<sequence length="41" mass="4739">MTTVSAKDYEHNKKADGTYNVKIRVFQKGEKKLIDTPHFLS</sequence>